<keyword evidence="3 5" id="KW-0949">S-adenosyl-L-methionine</keyword>
<keyword evidence="2 5" id="KW-0808">Transferase</keyword>
<dbReference type="Pfam" id="PF17827">
    <property type="entry name" value="PrmC_N"/>
    <property type="match status" value="1"/>
</dbReference>
<comment type="catalytic activity">
    <reaction evidence="4 5">
        <text>L-glutaminyl-[peptide chain release factor] + S-adenosyl-L-methionine = N(5)-methyl-L-glutaminyl-[peptide chain release factor] + S-adenosyl-L-homocysteine + H(+)</text>
        <dbReference type="Rhea" id="RHEA:42896"/>
        <dbReference type="Rhea" id="RHEA-COMP:10271"/>
        <dbReference type="Rhea" id="RHEA-COMP:10272"/>
        <dbReference type="ChEBI" id="CHEBI:15378"/>
        <dbReference type="ChEBI" id="CHEBI:30011"/>
        <dbReference type="ChEBI" id="CHEBI:57856"/>
        <dbReference type="ChEBI" id="CHEBI:59789"/>
        <dbReference type="ChEBI" id="CHEBI:61891"/>
        <dbReference type="EC" id="2.1.1.297"/>
    </reaction>
</comment>
<name>A0A174Z275_9FIRM</name>
<dbReference type="InterPro" id="IPR007848">
    <property type="entry name" value="Small_mtfrase_dom"/>
</dbReference>
<dbReference type="InterPro" id="IPR029063">
    <property type="entry name" value="SAM-dependent_MTases_sf"/>
</dbReference>
<gene>
    <name evidence="5 8" type="primary">prmC</name>
    <name evidence="8" type="ORF">ERS852502_00327</name>
</gene>
<evidence type="ECO:0000256" key="4">
    <source>
        <dbReference type="ARBA" id="ARBA00048391"/>
    </source>
</evidence>
<dbReference type="PROSITE" id="PS00092">
    <property type="entry name" value="N6_MTASE"/>
    <property type="match status" value="1"/>
</dbReference>
<dbReference type="EC" id="2.1.1.297" evidence="5"/>
<feature type="binding site" evidence="5">
    <location>
        <position position="170"/>
    </location>
    <ligand>
        <name>S-adenosyl-L-methionine</name>
        <dbReference type="ChEBI" id="CHEBI:59789"/>
    </ligand>
</feature>
<evidence type="ECO:0000256" key="1">
    <source>
        <dbReference type="ARBA" id="ARBA00022603"/>
    </source>
</evidence>
<dbReference type="GO" id="GO:0032259">
    <property type="term" value="P:methylation"/>
    <property type="evidence" value="ECO:0007669"/>
    <property type="project" value="UniProtKB-KW"/>
</dbReference>
<proteinExistence type="inferred from homology"/>
<dbReference type="RefSeq" id="WP_198426319.1">
    <property type="nucleotide sequence ID" value="NZ_CZBX01000001.1"/>
</dbReference>
<dbReference type="CDD" id="cd02440">
    <property type="entry name" value="AdoMet_MTases"/>
    <property type="match status" value="1"/>
</dbReference>
<reference evidence="8 9" key="1">
    <citation type="submission" date="2015-09" db="EMBL/GenBank/DDBJ databases">
        <authorList>
            <consortium name="Pathogen Informatics"/>
        </authorList>
    </citation>
    <scope>NUCLEOTIDE SEQUENCE [LARGE SCALE GENOMIC DNA]</scope>
    <source>
        <strain evidence="8 9">2789STDY5834889</strain>
    </source>
</reference>
<dbReference type="InterPro" id="IPR004556">
    <property type="entry name" value="HemK-like"/>
</dbReference>
<comment type="function">
    <text evidence="5">Methylates the class 1 translation termination release factors RF1/PrfA and RF2/PrfB on the glutamine residue of the universally conserved GGQ motif.</text>
</comment>
<dbReference type="InterPro" id="IPR040758">
    <property type="entry name" value="PrmC_N"/>
</dbReference>
<dbReference type="SUPFAM" id="SSF53335">
    <property type="entry name" value="S-adenosyl-L-methionine-dependent methyltransferases"/>
    <property type="match status" value="1"/>
</dbReference>
<dbReference type="GO" id="GO:0003676">
    <property type="term" value="F:nucleic acid binding"/>
    <property type="evidence" value="ECO:0007669"/>
    <property type="project" value="InterPro"/>
</dbReference>
<dbReference type="NCBIfam" id="TIGR00536">
    <property type="entry name" value="hemK_fam"/>
    <property type="match status" value="1"/>
</dbReference>
<dbReference type="Pfam" id="PF05175">
    <property type="entry name" value="MTS"/>
    <property type="match status" value="1"/>
</dbReference>
<evidence type="ECO:0000259" key="6">
    <source>
        <dbReference type="Pfam" id="PF05175"/>
    </source>
</evidence>
<evidence type="ECO:0000259" key="7">
    <source>
        <dbReference type="Pfam" id="PF17827"/>
    </source>
</evidence>
<dbReference type="InterPro" id="IPR019874">
    <property type="entry name" value="RF_methyltr_PrmC"/>
</dbReference>
<evidence type="ECO:0000256" key="5">
    <source>
        <dbReference type="HAMAP-Rule" id="MF_02126"/>
    </source>
</evidence>
<dbReference type="InterPro" id="IPR050320">
    <property type="entry name" value="N5-glutamine_MTase"/>
</dbReference>
<comment type="similarity">
    <text evidence="5">Belongs to the protein N5-glutamine methyltransferase family. PrmC subfamily.</text>
</comment>
<feature type="domain" description="Methyltransferase small" evidence="6">
    <location>
        <begin position="138"/>
        <end position="226"/>
    </location>
</feature>
<protein>
    <recommendedName>
        <fullName evidence="5">Release factor glutamine methyltransferase</fullName>
        <shortName evidence="5">RF MTase</shortName>
        <ecNumber evidence="5">2.1.1.297</ecNumber>
    </recommendedName>
    <alternativeName>
        <fullName evidence="5">N5-glutamine methyltransferase PrmC</fullName>
    </alternativeName>
    <alternativeName>
        <fullName evidence="5">Protein-(glutamine-N5) MTase PrmC</fullName>
    </alternativeName>
    <alternativeName>
        <fullName evidence="5">Protein-glutamine N-methyltransferase PrmC</fullName>
    </alternativeName>
</protein>
<dbReference type="HAMAP" id="MF_02126">
    <property type="entry name" value="RF_methyltr_PrmC"/>
    <property type="match status" value="1"/>
</dbReference>
<dbReference type="GO" id="GO:0102559">
    <property type="term" value="F:peptide chain release factor N(5)-glutamine methyltransferase activity"/>
    <property type="evidence" value="ECO:0007669"/>
    <property type="project" value="UniProtKB-EC"/>
</dbReference>
<dbReference type="Gene3D" id="1.10.8.10">
    <property type="entry name" value="DNA helicase RuvA subunit, C-terminal domain"/>
    <property type="match status" value="1"/>
</dbReference>
<dbReference type="EMBL" id="CZBX01000001">
    <property type="protein sequence ID" value="CUQ81525.1"/>
    <property type="molecule type" value="Genomic_DNA"/>
</dbReference>
<dbReference type="Gene3D" id="3.40.50.150">
    <property type="entry name" value="Vaccinia Virus protein VP39"/>
    <property type="match status" value="1"/>
</dbReference>
<keyword evidence="1 5" id="KW-0489">Methyltransferase</keyword>
<accession>A0A174Z275</accession>
<evidence type="ECO:0000313" key="9">
    <source>
        <dbReference type="Proteomes" id="UP000078383"/>
    </source>
</evidence>
<evidence type="ECO:0000313" key="8">
    <source>
        <dbReference type="EMBL" id="CUQ81525.1"/>
    </source>
</evidence>
<dbReference type="PANTHER" id="PTHR18895">
    <property type="entry name" value="HEMK METHYLTRANSFERASE"/>
    <property type="match status" value="1"/>
</dbReference>
<organism evidence="8 9">
    <name type="scientific">[Ruminococcus] torques</name>
    <dbReference type="NCBI Taxonomy" id="33039"/>
    <lineage>
        <taxon>Bacteria</taxon>
        <taxon>Bacillati</taxon>
        <taxon>Bacillota</taxon>
        <taxon>Clostridia</taxon>
        <taxon>Lachnospirales</taxon>
        <taxon>Lachnospiraceae</taxon>
        <taxon>Mediterraneibacter</taxon>
    </lineage>
</organism>
<feature type="domain" description="Release factor glutamine methyltransferase N-terminal" evidence="7">
    <location>
        <begin position="24"/>
        <end position="93"/>
    </location>
</feature>
<evidence type="ECO:0000256" key="2">
    <source>
        <dbReference type="ARBA" id="ARBA00022679"/>
    </source>
</evidence>
<sequence length="312" mass="35859">MRTESDKRTVYKTDCSDSISLKNAYKEGKEILAKAGITEADLDAWYLLEFVTGITKARYYMDPDQSMNPEAWKKYKEYLEKRRNHIPLQHITGSQEFMGLEFLVNEHVLIPRQDTEVLVEEALEMMKQEIFRSKGCLQLLDMCTGSGCILLSVMHYAEQEGIFIEGTGVDFSEQALMVAQKNEKHLRSTKKDEKGKVNWILSDLFENVNETYDMILSNPPYIRTAEIEKLQDEVKLHDPFSALDGKEDGLYFYRKIVTDAKQFLKPGGILAFEIGYDQGKEVSDLMKKAGYDKVFVKKDLAGLDRIVCGVYY</sequence>
<evidence type="ECO:0000256" key="3">
    <source>
        <dbReference type="ARBA" id="ARBA00022691"/>
    </source>
</evidence>
<dbReference type="NCBIfam" id="TIGR03534">
    <property type="entry name" value="RF_mod_PrmC"/>
    <property type="match status" value="1"/>
</dbReference>
<dbReference type="InterPro" id="IPR002052">
    <property type="entry name" value="DNA_methylase_N6_adenine_CS"/>
</dbReference>
<feature type="binding site" evidence="5">
    <location>
        <position position="218"/>
    </location>
    <ligand>
        <name>S-adenosyl-L-methionine</name>
        <dbReference type="ChEBI" id="CHEBI:59789"/>
    </ligand>
</feature>
<dbReference type="PANTHER" id="PTHR18895:SF74">
    <property type="entry name" value="MTRF1L RELEASE FACTOR GLUTAMINE METHYLTRANSFERASE"/>
    <property type="match status" value="1"/>
</dbReference>
<comment type="caution">
    <text evidence="5">Lacks conserved residue(s) required for the propagation of feature annotation.</text>
</comment>
<dbReference type="AlphaFoldDB" id="A0A174Z275"/>
<feature type="binding site" evidence="5">
    <location>
        <begin position="218"/>
        <end position="221"/>
    </location>
    <ligand>
        <name>substrate</name>
    </ligand>
</feature>
<dbReference type="Proteomes" id="UP000078383">
    <property type="component" value="Unassembled WGS sequence"/>
</dbReference>